<feature type="domain" description="Helicase/UvrB N-terminal" evidence="2">
    <location>
        <begin position="436"/>
        <end position="502"/>
    </location>
</feature>
<keyword evidence="4" id="KW-0067">ATP-binding</keyword>
<name>A0A9D2F329_9FIRM</name>
<dbReference type="GO" id="GO:0016787">
    <property type="term" value="F:hydrolase activity"/>
    <property type="evidence" value="ECO:0007669"/>
    <property type="project" value="InterPro"/>
</dbReference>
<dbReference type="InterPro" id="IPR027417">
    <property type="entry name" value="P-loop_NTPase"/>
</dbReference>
<organism evidence="4 5">
    <name type="scientific">Candidatus Gemmiger excrementavium</name>
    <dbReference type="NCBI Taxonomy" id="2838608"/>
    <lineage>
        <taxon>Bacteria</taxon>
        <taxon>Bacillati</taxon>
        <taxon>Bacillota</taxon>
        <taxon>Clostridia</taxon>
        <taxon>Eubacteriales</taxon>
        <taxon>Gemmiger</taxon>
    </lineage>
</organism>
<keyword evidence="4" id="KW-0347">Helicase</keyword>
<dbReference type="AlphaFoldDB" id="A0A9D2F329"/>
<feature type="domain" description="TOTE conflict system primase" evidence="3">
    <location>
        <begin position="41"/>
        <end position="275"/>
    </location>
</feature>
<feature type="region of interest" description="Disordered" evidence="1">
    <location>
        <begin position="304"/>
        <end position="326"/>
    </location>
</feature>
<dbReference type="Pfam" id="PF22548">
    <property type="entry name" value="AEP-TOTE"/>
    <property type="match status" value="1"/>
</dbReference>
<dbReference type="GO" id="GO:0005524">
    <property type="term" value="F:ATP binding"/>
    <property type="evidence" value="ECO:0007669"/>
    <property type="project" value="InterPro"/>
</dbReference>
<dbReference type="GO" id="GO:0004386">
    <property type="term" value="F:helicase activity"/>
    <property type="evidence" value="ECO:0007669"/>
    <property type="project" value="UniProtKB-KW"/>
</dbReference>
<evidence type="ECO:0000259" key="3">
    <source>
        <dbReference type="Pfam" id="PF22548"/>
    </source>
</evidence>
<dbReference type="GO" id="GO:0003677">
    <property type="term" value="F:DNA binding"/>
    <property type="evidence" value="ECO:0007669"/>
    <property type="project" value="InterPro"/>
</dbReference>
<dbReference type="Gene3D" id="3.40.50.300">
    <property type="entry name" value="P-loop containing nucleotide triphosphate hydrolases"/>
    <property type="match status" value="1"/>
</dbReference>
<sequence>MSTLNTGASATDLPTSACNAPSAPLCQADTASVTRASSPAEKIRLFRSLFRGRADVYALRWHSEKTQRSGYSPVCANEWQPGLCEKGRVSCAKCPNRVLRPLDDTAIYRHLAGRDAQGRDVIGLYPMLPDETCYLLALDFDDANWQDCARAVASVCRAHSIPFALERSRSGQGAHVWLFFAEATPCAKARQLGDALLSAAMDACGGISFTAYDRMFPNLDTLPAGGFGNLIALPLQGRARRQGNSVFLDDSLTPYPDPWAFLSTVRTLLPGQVDDLLAELCPGRPPLGALAEPAEAAGIHAPLADSSPSTSDFPTPWKPQPTHTLSTQDFKQLPLPIVRGNGLYIQKEHLTPAARNRLIRLAAFRNPDFYKKQAMHFSTHNIPRIISTAAVIDGFLVLPRGCEEALCALLQDAGADYAIQDETCPGRPLHIAFTGTLRPDQQPAADALLAYRNGVLSATTAFGKTVVAAWLIAQRGVNTLILVHTQALLNQWQAALSQFLRIDESLPPQPKRCGRQRKRCLIGQIGGGKNTAAGFVDIAMLQSLVRGGEVDLRVREYGL</sequence>
<comment type="caution">
    <text evidence="4">The sequence shown here is derived from an EMBL/GenBank/DDBJ whole genome shotgun (WGS) entry which is preliminary data.</text>
</comment>
<protein>
    <submittedName>
        <fullName evidence="4">Helicase</fullName>
    </submittedName>
</protein>
<reference evidence="4" key="2">
    <citation type="submission" date="2021-04" db="EMBL/GenBank/DDBJ databases">
        <authorList>
            <person name="Gilroy R."/>
        </authorList>
    </citation>
    <scope>NUCLEOTIDE SEQUENCE</scope>
    <source>
        <strain evidence="4">3436</strain>
    </source>
</reference>
<evidence type="ECO:0000259" key="2">
    <source>
        <dbReference type="Pfam" id="PF04851"/>
    </source>
</evidence>
<dbReference type="Pfam" id="PF04851">
    <property type="entry name" value="ResIII"/>
    <property type="match status" value="1"/>
</dbReference>
<dbReference type="InterPro" id="IPR054347">
    <property type="entry name" value="TOTE_primase"/>
</dbReference>
<evidence type="ECO:0000256" key="1">
    <source>
        <dbReference type="SAM" id="MobiDB-lite"/>
    </source>
</evidence>
<keyword evidence="4" id="KW-0378">Hydrolase</keyword>
<dbReference type="EMBL" id="DXBO01000064">
    <property type="protein sequence ID" value="HIZ47980.1"/>
    <property type="molecule type" value="Genomic_DNA"/>
</dbReference>
<keyword evidence="4" id="KW-0547">Nucleotide-binding</keyword>
<evidence type="ECO:0000313" key="4">
    <source>
        <dbReference type="EMBL" id="HIZ47980.1"/>
    </source>
</evidence>
<feature type="compositionally biased region" description="Low complexity" evidence="1">
    <location>
        <begin position="305"/>
        <end position="315"/>
    </location>
</feature>
<evidence type="ECO:0000313" key="5">
    <source>
        <dbReference type="Proteomes" id="UP000824031"/>
    </source>
</evidence>
<gene>
    <name evidence="4" type="ORF">H9810_04600</name>
</gene>
<dbReference type="Proteomes" id="UP000824031">
    <property type="component" value="Unassembled WGS sequence"/>
</dbReference>
<proteinExistence type="predicted"/>
<dbReference type="SUPFAM" id="SSF52540">
    <property type="entry name" value="P-loop containing nucleoside triphosphate hydrolases"/>
    <property type="match status" value="1"/>
</dbReference>
<accession>A0A9D2F329</accession>
<feature type="non-terminal residue" evidence="4">
    <location>
        <position position="559"/>
    </location>
</feature>
<dbReference type="InterPro" id="IPR006935">
    <property type="entry name" value="Helicase/UvrB_N"/>
</dbReference>
<reference evidence="4" key="1">
    <citation type="journal article" date="2021" name="PeerJ">
        <title>Extensive microbial diversity within the chicken gut microbiome revealed by metagenomics and culture.</title>
        <authorList>
            <person name="Gilroy R."/>
            <person name="Ravi A."/>
            <person name="Getino M."/>
            <person name="Pursley I."/>
            <person name="Horton D.L."/>
            <person name="Alikhan N.F."/>
            <person name="Baker D."/>
            <person name="Gharbi K."/>
            <person name="Hall N."/>
            <person name="Watson M."/>
            <person name="Adriaenssens E.M."/>
            <person name="Foster-Nyarko E."/>
            <person name="Jarju S."/>
            <person name="Secka A."/>
            <person name="Antonio M."/>
            <person name="Oren A."/>
            <person name="Chaudhuri R.R."/>
            <person name="La Ragione R."/>
            <person name="Hildebrand F."/>
            <person name="Pallen M.J."/>
        </authorList>
    </citation>
    <scope>NUCLEOTIDE SEQUENCE</scope>
    <source>
        <strain evidence="4">3436</strain>
    </source>
</reference>